<evidence type="ECO:0000256" key="6">
    <source>
        <dbReference type="ARBA" id="ARBA00022691"/>
    </source>
</evidence>
<dbReference type="InterPro" id="IPR058240">
    <property type="entry name" value="rSAM_sf"/>
</dbReference>
<dbReference type="SUPFAM" id="SSF102114">
    <property type="entry name" value="Radical SAM enzymes"/>
    <property type="match status" value="1"/>
</dbReference>
<keyword evidence="6 12" id="KW-0949">S-adenosyl-L-methionine</keyword>
<comment type="function">
    <text evidence="1">Activation of pyruvate formate-lyase 1 under anaerobic conditions by generation of an organic free radical, using S-adenosylmethionine and reduced flavodoxin as cosubstrates to produce 5'-deoxy-adenosine.</text>
</comment>
<dbReference type="PANTHER" id="PTHR30352">
    <property type="entry name" value="PYRUVATE FORMATE-LYASE-ACTIVATING ENZYME"/>
    <property type="match status" value="1"/>
</dbReference>
<dbReference type="NCBIfam" id="TIGR02493">
    <property type="entry name" value="PFLA"/>
    <property type="match status" value="1"/>
</dbReference>
<proteinExistence type="inferred from homology"/>
<sequence length="279" mass="32099">MPQRENALLEERKKNIMTEQIPTIEYNTENTERADGKKLARVHSIESFGSVDGPGIRFIVFLKGCTMRCQYCHNPDTWDTHSDQLMTADELLAKAIRFKSYWGANGGITVSGGESLLQMDFLIEFFRKAKAQGVHTCLDTSAQPFRRTGAFFEKFEELMQYTDLLLFDIKHIDTDEHKKLTGWGNENILDCARYLSEIGKPVWIRHVLVPTITDKDEYLLRLRDFIASLTNVEKIEVLPYHTLGIYKWENLNMPYALKGIPEPTPEQVQHAQQILEGKA</sequence>
<evidence type="ECO:0000256" key="11">
    <source>
        <dbReference type="ARBA" id="ARBA00047533"/>
    </source>
</evidence>
<dbReference type="InterPro" id="IPR034465">
    <property type="entry name" value="Pyruvate_for-lyase_activase"/>
</dbReference>
<dbReference type="InterPro" id="IPR007197">
    <property type="entry name" value="rSAM"/>
</dbReference>
<dbReference type="SFLD" id="SFLDS00029">
    <property type="entry name" value="Radical_SAM"/>
    <property type="match status" value="1"/>
</dbReference>
<evidence type="ECO:0000313" key="14">
    <source>
        <dbReference type="EMBL" id="BAU18614.1"/>
    </source>
</evidence>
<dbReference type="EC" id="1.97.1.4" evidence="12"/>
<evidence type="ECO:0000256" key="9">
    <source>
        <dbReference type="ARBA" id="ARBA00023004"/>
    </source>
</evidence>
<evidence type="ECO:0000259" key="13">
    <source>
        <dbReference type="PROSITE" id="PS51918"/>
    </source>
</evidence>
<dbReference type="SFLD" id="SFLDG01066">
    <property type="entry name" value="organic_radical-activating_enz"/>
    <property type="match status" value="1"/>
</dbReference>
<protein>
    <recommendedName>
        <fullName evidence="12">Pyruvate formate-lyase-activating enzyme</fullName>
        <ecNumber evidence="12">1.97.1.4</ecNumber>
    </recommendedName>
</protein>
<dbReference type="InterPro" id="IPR034457">
    <property type="entry name" value="Organic_radical-activating"/>
</dbReference>
<feature type="domain" description="Radical SAM core" evidence="13">
    <location>
        <begin position="51"/>
        <end position="279"/>
    </location>
</feature>
<dbReference type="AlphaFoldDB" id="A0A0S3UM98"/>
<organism evidence="14 15">
    <name type="scientific">Prevotella intermedia</name>
    <dbReference type="NCBI Taxonomy" id="28131"/>
    <lineage>
        <taxon>Bacteria</taxon>
        <taxon>Pseudomonadati</taxon>
        <taxon>Bacteroidota</taxon>
        <taxon>Bacteroidia</taxon>
        <taxon>Bacteroidales</taxon>
        <taxon>Prevotellaceae</taxon>
        <taxon>Prevotella</taxon>
    </lineage>
</organism>
<dbReference type="GO" id="GO:0043365">
    <property type="term" value="F:[formate-C-acetyltransferase]-activating enzyme activity"/>
    <property type="evidence" value="ECO:0007669"/>
    <property type="project" value="UniProtKB-UniRule"/>
</dbReference>
<dbReference type="SFLD" id="SFLDG01118">
    <property type="entry name" value="activating_enzymes__group_2"/>
    <property type="match status" value="1"/>
</dbReference>
<evidence type="ECO:0000256" key="3">
    <source>
        <dbReference type="ARBA" id="ARBA00009777"/>
    </source>
</evidence>
<dbReference type="PANTHER" id="PTHR30352:SF5">
    <property type="entry name" value="PYRUVATE FORMATE-LYASE 1-ACTIVATING ENZYME"/>
    <property type="match status" value="1"/>
</dbReference>
<keyword evidence="10 12" id="KW-0411">Iron-sulfur</keyword>
<evidence type="ECO:0000256" key="1">
    <source>
        <dbReference type="ARBA" id="ARBA00002918"/>
    </source>
</evidence>
<comment type="similarity">
    <text evidence="3 12">Belongs to the organic radical-activating enzymes family.</text>
</comment>
<dbReference type="CDD" id="cd01335">
    <property type="entry name" value="Radical_SAM"/>
    <property type="match status" value="1"/>
</dbReference>
<dbReference type="InterPro" id="IPR040074">
    <property type="entry name" value="BssD/PflA/YjjW"/>
</dbReference>
<dbReference type="Pfam" id="PF04055">
    <property type="entry name" value="Radical_SAM"/>
    <property type="match status" value="1"/>
</dbReference>
<dbReference type="InterPro" id="IPR012839">
    <property type="entry name" value="Organic_radical_activase"/>
</dbReference>
<evidence type="ECO:0000256" key="5">
    <source>
        <dbReference type="ARBA" id="ARBA00022490"/>
    </source>
</evidence>
<comment type="function">
    <text evidence="12">Activation of pyruvate formate-lyase under anaerobic conditions by generation of an organic free radical, using S-adenosylmethionine and reduced flavodoxin as cosubstrates to produce 5'-deoxy-adenosine.</text>
</comment>
<comment type="subcellular location">
    <subcellularLocation>
        <location evidence="2 12">Cytoplasm</location>
    </subcellularLocation>
</comment>
<dbReference type="GO" id="GO:0006006">
    <property type="term" value="P:glucose metabolic process"/>
    <property type="evidence" value="ECO:0007669"/>
    <property type="project" value="UniProtKB-KW"/>
</dbReference>
<dbReference type="InterPro" id="IPR012838">
    <property type="entry name" value="PFL1_activating"/>
</dbReference>
<keyword evidence="14" id="KW-0456">Lyase</keyword>
<dbReference type="GO" id="GO:0046872">
    <property type="term" value="F:metal ion binding"/>
    <property type="evidence" value="ECO:0007669"/>
    <property type="project" value="UniProtKB-UniRule"/>
</dbReference>
<dbReference type="InterPro" id="IPR013785">
    <property type="entry name" value="Aldolase_TIM"/>
</dbReference>
<keyword evidence="14" id="KW-0670">Pyruvate</keyword>
<dbReference type="PROSITE" id="PS01087">
    <property type="entry name" value="RADICAL_ACTIVATING"/>
    <property type="match status" value="1"/>
</dbReference>
<comment type="catalytic activity">
    <reaction evidence="11 12">
        <text>glycyl-[formate C-acetyltransferase] + reduced [flavodoxin] + S-adenosyl-L-methionine = glycin-2-yl radical-[formate C-acetyltransferase] + semiquinone [flavodoxin] + 5'-deoxyadenosine + L-methionine + H(+)</text>
        <dbReference type="Rhea" id="RHEA:19225"/>
        <dbReference type="Rhea" id="RHEA-COMP:10622"/>
        <dbReference type="Rhea" id="RHEA-COMP:12190"/>
        <dbReference type="Rhea" id="RHEA-COMP:12191"/>
        <dbReference type="Rhea" id="RHEA-COMP:14480"/>
        <dbReference type="ChEBI" id="CHEBI:15378"/>
        <dbReference type="ChEBI" id="CHEBI:17319"/>
        <dbReference type="ChEBI" id="CHEBI:29947"/>
        <dbReference type="ChEBI" id="CHEBI:32722"/>
        <dbReference type="ChEBI" id="CHEBI:57618"/>
        <dbReference type="ChEBI" id="CHEBI:57844"/>
        <dbReference type="ChEBI" id="CHEBI:59789"/>
        <dbReference type="ChEBI" id="CHEBI:140311"/>
        <dbReference type="EC" id="1.97.1.4"/>
    </reaction>
</comment>
<keyword evidence="4 12" id="KW-0004">4Fe-4S</keyword>
<dbReference type="STRING" id="28131.BWX40_11960"/>
<evidence type="ECO:0000256" key="7">
    <source>
        <dbReference type="ARBA" id="ARBA00022723"/>
    </source>
</evidence>
<keyword evidence="8 12" id="KW-0560">Oxidoreductase</keyword>
<name>A0A0S3UM98_PREIN</name>
<keyword evidence="9 12" id="KW-0408">Iron</keyword>
<evidence type="ECO:0000256" key="10">
    <source>
        <dbReference type="ARBA" id="ARBA00023014"/>
    </source>
</evidence>
<evidence type="ECO:0000256" key="4">
    <source>
        <dbReference type="ARBA" id="ARBA00022485"/>
    </source>
</evidence>
<evidence type="ECO:0000256" key="12">
    <source>
        <dbReference type="RuleBase" id="RU362053"/>
    </source>
</evidence>
<dbReference type="InterPro" id="IPR001989">
    <property type="entry name" value="Radical_activat_CS"/>
</dbReference>
<evidence type="ECO:0000256" key="2">
    <source>
        <dbReference type="ARBA" id="ARBA00004496"/>
    </source>
</evidence>
<dbReference type="GO" id="GO:0016829">
    <property type="term" value="F:lyase activity"/>
    <property type="evidence" value="ECO:0007669"/>
    <property type="project" value="UniProtKB-KW"/>
</dbReference>
<dbReference type="SFLD" id="SFLDF00278">
    <property type="entry name" value="pyruvate_formate-lyase_activas"/>
    <property type="match status" value="1"/>
</dbReference>
<dbReference type="PIRSF" id="PIRSF000371">
    <property type="entry name" value="PFL_act_enz"/>
    <property type="match status" value="1"/>
</dbReference>
<dbReference type="Gene3D" id="3.20.20.70">
    <property type="entry name" value="Aldolase class I"/>
    <property type="match status" value="1"/>
</dbReference>
<evidence type="ECO:0000313" key="15">
    <source>
        <dbReference type="Proteomes" id="UP000217431"/>
    </source>
</evidence>
<keyword evidence="7 12" id="KW-0479">Metal-binding</keyword>
<evidence type="ECO:0000256" key="8">
    <source>
        <dbReference type="ARBA" id="ARBA00023002"/>
    </source>
</evidence>
<gene>
    <name evidence="14" type="ORF">PIOMA14_II_0109</name>
</gene>
<dbReference type="GO" id="GO:0005737">
    <property type="term" value="C:cytoplasm"/>
    <property type="evidence" value="ECO:0007669"/>
    <property type="project" value="UniProtKB-SubCell"/>
</dbReference>
<keyword evidence="5 12" id="KW-0963">Cytoplasm</keyword>
<dbReference type="GO" id="GO:0051539">
    <property type="term" value="F:4 iron, 4 sulfur cluster binding"/>
    <property type="evidence" value="ECO:0007669"/>
    <property type="project" value="UniProtKB-UniRule"/>
</dbReference>
<dbReference type="Proteomes" id="UP000217431">
    <property type="component" value="Chromosome II"/>
</dbReference>
<dbReference type="PROSITE" id="PS51918">
    <property type="entry name" value="RADICAL_SAM"/>
    <property type="match status" value="1"/>
</dbReference>
<reference evidence="14 15" key="1">
    <citation type="journal article" date="2016" name="DNA Res.">
        <title>The complete genome sequencing of Prevotella intermedia strain OMA14 and a subsequent fine-scale, intra-species genomic comparison reveal an unusual amplification of conjugative and mobile transposons and identify a novel Prevotella-lineage-specific repeat.</title>
        <authorList>
            <person name="Naito M."/>
            <person name="Ogura Y."/>
            <person name="Itoh T."/>
            <person name="Shoji M."/>
            <person name="Okamoto M."/>
            <person name="Hayashi T."/>
            <person name="Nakayama K."/>
        </authorList>
    </citation>
    <scope>NUCLEOTIDE SEQUENCE [LARGE SCALE GENOMIC DNA]</scope>
    <source>
        <strain evidence="14 15">OMA14</strain>
    </source>
</reference>
<dbReference type="EMBL" id="AP014598">
    <property type="protein sequence ID" value="BAU18614.1"/>
    <property type="molecule type" value="Genomic_DNA"/>
</dbReference>
<comment type="cofactor">
    <cofactor evidence="12">
        <name>[4Fe-4S] cluster</name>
        <dbReference type="ChEBI" id="CHEBI:49883"/>
    </cofactor>
    <text evidence="12">Binds 1 [4Fe-4S] cluster. The cluster is coordinated with 3 cysteines and an exchangeable S-adenosyl-L-methionine.</text>
</comment>
<accession>A0A0S3UM98</accession>